<sequence>MQIFSETCHETVIDAKRSCFDASAIGPGDGDLLFRIENIQYQSCGLEGSFSVEYSRINEMNLKCSADSGSEMQNCDSKEELHFRFRNCSFPEFDQKLTCLGSWASIRNENFVALFDQDTRQYRCGKLTSGKNESQLIVATDATCSKLESNIAFEKYRLITKNKKQIIAACEFPEWLQENKKQIIAACEFPEWLQGEYDGISIKAEEIRHRLPNSPPLTSTCVEVDNERILVHTETSCGESLGYHCLWFKSRSNSIIEFKTTIIATEGNTVCRKEEEFSKAVWTTLISKTPKKSACAFFGSYSTPKEMQINDCYNLTVNCKKRNKFKIVAYHCQSGIAYDVKTYDCYGTWKENDNLFVYTKTQDSQNENVCMISRQQGDYLYLAILGNHCNRNFNFSENPDSVLVLKRTEDCSNPTMSSLGKPLKPILMISSTPSTRRLSPPRRQESTNPNTGEQFAIQNRNYTISGSQKTTFSSIFNSCSFAILILLLI</sequence>
<evidence type="ECO:0000313" key="1">
    <source>
        <dbReference type="Proteomes" id="UP000887580"/>
    </source>
</evidence>
<dbReference type="Proteomes" id="UP000887580">
    <property type="component" value="Unplaced"/>
</dbReference>
<organism evidence="1 2">
    <name type="scientific">Panagrolaimus sp. PS1159</name>
    <dbReference type="NCBI Taxonomy" id="55785"/>
    <lineage>
        <taxon>Eukaryota</taxon>
        <taxon>Metazoa</taxon>
        <taxon>Ecdysozoa</taxon>
        <taxon>Nematoda</taxon>
        <taxon>Chromadorea</taxon>
        <taxon>Rhabditida</taxon>
        <taxon>Tylenchina</taxon>
        <taxon>Panagrolaimomorpha</taxon>
        <taxon>Panagrolaimoidea</taxon>
        <taxon>Panagrolaimidae</taxon>
        <taxon>Panagrolaimus</taxon>
    </lineage>
</organism>
<evidence type="ECO:0000313" key="2">
    <source>
        <dbReference type="WBParaSite" id="PS1159_v2.g9322.t2"/>
    </source>
</evidence>
<dbReference type="WBParaSite" id="PS1159_v2.g9322.t2">
    <property type="protein sequence ID" value="PS1159_v2.g9322.t2"/>
    <property type="gene ID" value="PS1159_v2.g9322"/>
</dbReference>
<proteinExistence type="predicted"/>
<accession>A0AC35GVV2</accession>
<protein>
    <submittedName>
        <fullName evidence="2">Uncharacterized protein</fullName>
    </submittedName>
</protein>
<reference evidence="2" key="1">
    <citation type="submission" date="2022-11" db="UniProtKB">
        <authorList>
            <consortium name="WormBaseParasite"/>
        </authorList>
    </citation>
    <scope>IDENTIFICATION</scope>
</reference>
<name>A0AC35GVV2_9BILA</name>